<protein>
    <submittedName>
        <fullName evidence="1">Uncharacterized protein</fullName>
    </submittedName>
</protein>
<dbReference type="AlphaFoldDB" id="A0A0F8ZLS4"/>
<accession>A0A0F8ZLS4</accession>
<sequence length="420" mass="48179">LVPYAALGDSDLNDFPWMMKIKWRQLDYIRGHHENGVRVSSENMPKQHFDTTHIFGMASGAAGTRAEGAVVKELYIKPSITYPKGLHLIGANGVILQQDDYPFTEYNLEQFKDIEVPGVFWGMATMELGIQLQKSWNRTVTGVDEFNRVLGKGKGLVPRGANLEAMPDDTHGEWIVYKPVMGHKPEYMNPKGLPRTYDLMLTILTKSFQDLFSQQEVTKGTNKSDIRSGEMVELLLEQNAMGAIPTNSIFEEGLEGSMGRVLRRIQSGYKTNRMLKVIGNEGEFELFDFKGADLRNNTDVHVKRESSLPESRVARNIIVERRFKERFYGDPMDPEVRRHVMNMLDDAIVKDAYADTRLDETNARAENLVMAQGQITRYLINDYDDHMIHVRELNHYRKGRDHQNLRFENPQKFGELESIF</sequence>
<feature type="non-terminal residue" evidence="1">
    <location>
        <position position="420"/>
    </location>
</feature>
<dbReference type="EMBL" id="LAZR01050611">
    <property type="protein sequence ID" value="KKK86970.1"/>
    <property type="molecule type" value="Genomic_DNA"/>
</dbReference>
<proteinExistence type="predicted"/>
<organism evidence="1">
    <name type="scientific">marine sediment metagenome</name>
    <dbReference type="NCBI Taxonomy" id="412755"/>
    <lineage>
        <taxon>unclassified sequences</taxon>
        <taxon>metagenomes</taxon>
        <taxon>ecological metagenomes</taxon>
    </lineage>
</organism>
<feature type="non-terminal residue" evidence="1">
    <location>
        <position position="1"/>
    </location>
</feature>
<evidence type="ECO:0000313" key="1">
    <source>
        <dbReference type="EMBL" id="KKK86970.1"/>
    </source>
</evidence>
<comment type="caution">
    <text evidence="1">The sequence shown here is derived from an EMBL/GenBank/DDBJ whole genome shotgun (WGS) entry which is preliminary data.</text>
</comment>
<name>A0A0F8ZLS4_9ZZZZ</name>
<gene>
    <name evidence="1" type="ORF">LCGC14_2757920</name>
</gene>
<reference evidence="1" key="1">
    <citation type="journal article" date="2015" name="Nature">
        <title>Complex archaea that bridge the gap between prokaryotes and eukaryotes.</title>
        <authorList>
            <person name="Spang A."/>
            <person name="Saw J.H."/>
            <person name="Jorgensen S.L."/>
            <person name="Zaremba-Niedzwiedzka K."/>
            <person name="Martijn J."/>
            <person name="Lind A.E."/>
            <person name="van Eijk R."/>
            <person name="Schleper C."/>
            <person name="Guy L."/>
            <person name="Ettema T.J."/>
        </authorList>
    </citation>
    <scope>NUCLEOTIDE SEQUENCE</scope>
</reference>